<evidence type="ECO:0000313" key="1">
    <source>
        <dbReference type="EMBL" id="CAJ2640494.1"/>
    </source>
</evidence>
<accession>A0ACB0J9A0</accession>
<dbReference type="Proteomes" id="UP001177021">
    <property type="component" value="Unassembled WGS sequence"/>
</dbReference>
<feature type="non-terminal residue" evidence="1">
    <location>
        <position position="256"/>
    </location>
</feature>
<gene>
    <name evidence="1" type="ORF">MILVUS5_LOCUS10339</name>
</gene>
<reference evidence="1" key="1">
    <citation type="submission" date="2023-10" db="EMBL/GenBank/DDBJ databases">
        <authorList>
            <person name="Rodriguez Cubillos JULIANA M."/>
            <person name="De Vega J."/>
        </authorList>
    </citation>
    <scope>NUCLEOTIDE SEQUENCE</scope>
</reference>
<protein>
    <submittedName>
        <fullName evidence="1">Uncharacterized protein</fullName>
    </submittedName>
</protein>
<sequence length="256" mass="29146">MDPVAAVTAPNFYAQINSIPMLNGMNFKSWKESVEIVLGCMDLDLSLREERPVATAENVNATKIEKWDRSNRMCLMMIKKSIPEMMRGSIAESENAKKFLEAVEKFFAENDKVETSSILSKLISMSYKGKGNIREYIMEMSNLASKLKALKLELPDDLIVHLVLISLPAHFGQFKVSYNTQKDKWSLNELISHCVQEEERLKREKTESAHLVTGSQNKRKKAAGNFSKNKKAKEQHKESTCFFCKKAGHMKKDCSK</sequence>
<proteinExistence type="predicted"/>
<organism evidence="1 2">
    <name type="scientific">Trifolium pratense</name>
    <name type="common">Red clover</name>
    <dbReference type="NCBI Taxonomy" id="57577"/>
    <lineage>
        <taxon>Eukaryota</taxon>
        <taxon>Viridiplantae</taxon>
        <taxon>Streptophyta</taxon>
        <taxon>Embryophyta</taxon>
        <taxon>Tracheophyta</taxon>
        <taxon>Spermatophyta</taxon>
        <taxon>Magnoliopsida</taxon>
        <taxon>eudicotyledons</taxon>
        <taxon>Gunneridae</taxon>
        <taxon>Pentapetalae</taxon>
        <taxon>rosids</taxon>
        <taxon>fabids</taxon>
        <taxon>Fabales</taxon>
        <taxon>Fabaceae</taxon>
        <taxon>Papilionoideae</taxon>
        <taxon>50 kb inversion clade</taxon>
        <taxon>NPAAA clade</taxon>
        <taxon>Hologalegina</taxon>
        <taxon>IRL clade</taxon>
        <taxon>Trifolieae</taxon>
        <taxon>Trifolium</taxon>
    </lineage>
</organism>
<name>A0ACB0J9A0_TRIPR</name>
<dbReference type="EMBL" id="CASHSV030000024">
    <property type="protein sequence ID" value="CAJ2640494.1"/>
    <property type="molecule type" value="Genomic_DNA"/>
</dbReference>
<comment type="caution">
    <text evidence="1">The sequence shown here is derived from an EMBL/GenBank/DDBJ whole genome shotgun (WGS) entry which is preliminary data.</text>
</comment>
<evidence type="ECO:0000313" key="2">
    <source>
        <dbReference type="Proteomes" id="UP001177021"/>
    </source>
</evidence>
<keyword evidence="2" id="KW-1185">Reference proteome</keyword>